<reference evidence="1 2" key="1">
    <citation type="submission" date="2023-01" db="EMBL/GenBank/DDBJ databases">
        <authorList>
            <person name="Kreplak J."/>
        </authorList>
    </citation>
    <scope>NUCLEOTIDE SEQUENCE [LARGE SCALE GENOMIC DNA]</scope>
</reference>
<gene>
    <name evidence="1" type="ORF">VFH_V126800</name>
</gene>
<accession>A0AAV1B143</accession>
<sequence>MCIMYVVLVNHGVRSFIVVLTLIIETRARLPIHVAHYHIREGNLTMVPGQGKSNIWKNGLPPGFRTALQNNFVPKMYEIIDSLVSSYQKFNFAKTSVADNTVLFEKSLQSEDIRFKSLPTFSHLST</sequence>
<evidence type="ECO:0000313" key="2">
    <source>
        <dbReference type="Proteomes" id="UP001157006"/>
    </source>
</evidence>
<protein>
    <submittedName>
        <fullName evidence="1">Uncharacterized protein</fullName>
    </submittedName>
</protein>
<evidence type="ECO:0000313" key="1">
    <source>
        <dbReference type="EMBL" id="CAI8614372.1"/>
    </source>
</evidence>
<proteinExistence type="predicted"/>
<dbReference type="EMBL" id="OX451740">
    <property type="protein sequence ID" value="CAI8614372.1"/>
    <property type="molecule type" value="Genomic_DNA"/>
</dbReference>
<dbReference type="Proteomes" id="UP001157006">
    <property type="component" value="Chromosome 5"/>
</dbReference>
<name>A0AAV1B143_VICFA</name>
<keyword evidence="2" id="KW-1185">Reference proteome</keyword>
<organism evidence="1 2">
    <name type="scientific">Vicia faba</name>
    <name type="common">Broad bean</name>
    <name type="synonym">Faba vulgaris</name>
    <dbReference type="NCBI Taxonomy" id="3906"/>
    <lineage>
        <taxon>Eukaryota</taxon>
        <taxon>Viridiplantae</taxon>
        <taxon>Streptophyta</taxon>
        <taxon>Embryophyta</taxon>
        <taxon>Tracheophyta</taxon>
        <taxon>Spermatophyta</taxon>
        <taxon>Magnoliopsida</taxon>
        <taxon>eudicotyledons</taxon>
        <taxon>Gunneridae</taxon>
        <taxon>Pentapetalae</taxon>
        <taxon>rosids</taxon>
        <taxon>fabids</taxon>
        <taxon>Fabales</taxon>
        <taxon>Fabaceae</taxon>
        <taxon>Papilionoideae</taxon>
        <taxon>50 kb inversion clade</taxon>
        <taxon>NPAAA clade</taxon>
        <taxon>Hologalegina</taxon>
        <taxon>IRL clade</taxon>
        <taxon>Fabeae</taxon>
        <taxon>Vicia</taxon>
    </lineage>
</organism>
<dbReference type="AlphaFoldDB" id="A0AAV1B143"/>